<evidence type="ECO:0000313" key="3">
    <source>
        <dbReference type="Proteomes" id="UP000794436"/>
    </source>
</evidence>
<dbReference type="AlphaFoldDB" id="A0A8K1FPU3"/>
<proteinExistence type="predicted"/>
<sequence>MPPSPAHTSITTVAQTTESPLLVRIRVPPAKTSGNGRSSPFKGVRIATDASVERPRKRQNDDTETEVHEKQQRKKPTYTARKEEVHELREQVHALQAFIIQLQKQKGLPTAADNRSLELCQSDNEAMGEKIWEQTMALNGIRSLLSRHMNRLVPRPLKTFIRLGRDMTSRRETLIALRQKKLQQSHEFIHERLRHQDEREEYEVLERFADAEGNFNCSACEIVHFEGVQSVKQVYDALIYYLFNMEITISEQLGDLTLREDIDAMDSRISNHRLVSQSDHGVVMETNAVLYSQYSERSAESNGGEFGLVAADCVDIDDLHPYLPLERCRKDIVAAVSLSSFRRPRRDGYGEDLVVVLKRSAFLTLYRPQFEISRETLSEMQEKLLNWGGVMLNSLREALYQHQ</sequence>
<dbReference type="Proteomes" id="UP000794436">
    <property type="component" value="Unassembled WGS sequence"/>
</dbReference>
<name>A0A8K1FPU3_PYTOL</name>
<gene>
    <name evidence="2" type="ORF">Poli38472_012378</name>
</gene>
<feature type="compositionally biased region" description="Polar residues" evidence="1">
    <location>
        <begin position="1"/>
        <end position="19"/>
    </location>
</feature>
<feature type="compositionally biased region" description="Basic and acidic residues" evidence="1">
    <location>
        <begin position="51"/>
        <end position="70"/>
    </location>
</feature>
<keyword evidence="3" id="KW-1185">Reference proteome</keyword>
<dbReference type="OrthoDB" id="166524at2759"/>
<protein>
    <submittedName>
        <fullName evidence="2">Uncharacterized protein</fullName>
    </submittedName>
</protein>
<evidence type="ECO:0000256" key="1">
    <source>
        <dbReference type="SAM" id="MobiDB-lite"/>
    </source>
</evidence>
<organism evidence="2 3">
    <name type="scientific">Pythium oligandrum</name>
    <name type="common">Mycoparasitic fungus</name>
    <dbReference type="NCBI Taxonomy" id="41045"/>
    <lineage>
        <taxon>Eukaryota</taxon>
        <taxon>Sar</taxon>
        <taxon>Stramenopiles</taxon>
        <taxon>Oomycota</taxon>
        <taxon>Peronosporomycetes</taxon>
        <taxon>Pythiales</taxon>
        <taxon>Pythiaceae</taxon>
        <taxon>Pythium</taxon>
    </lineage>
</organism>
<feature type="region of interest" description="Disordered" evidence="1">
    <location>
        <begin position="1"/>
        <end position="82"/>
    </location>
</feature>
<comment type="caution">
    <text evidence="2">The sequence shown here is derived from an EMBL/GenBank/DDBJ whole genome shotgun (WGS) entry which is preliminary data.</text>
</comment>
<dbReference type="EMBL" id="SPLM01000005">
    <property type="protein sequence ID" value="TMW67262.1"/>
    <property type="molecule type" value="Genomic_DNA"/>
</dbReference>
<accession>A0A8K1FPU3</accession>
<evidence type="ECO:0000313" key="2">
    <source>
        <dbReference type="EMBL" id="TMW67262.1"/>
    </source>
</evidence>
<reference evidence="2" key="1">
    <citation type="submission" date="2019-03" db="EMBL/GenBank/DDBJ databases">
        <title>Long read genome sequence of the mycoparasitic Pythium oligandrum ATCC 38472 isolated from sugarbeet rhizosphere.</title>
        <authorList>
            <person name="Gaulin E."/>
        </authorList>
    </citation>
    <scope>NUCLEOTIDE SEQUENCE</scope>
    <source>
        <strain evidence="2">ATCC 38472_TT</strain>
    </source>
</reference>